<dbReference type="RefSeq" id="WP_154619828.1">
    <property type="nucleotide sequence ID" value="NZ_JBQHVT010000004.1"/>
</dbReference>
<feature type="domain" description="HTH marR-type" evidence="4">
    <location>
        <begin position="1"/>
        <end position="144"/>
    </location>
</feature>
<dbReference type="InterPro" id="IPR000835">
    <property type="entry name" value="HTH_MarR-typ"/>
</dbReference>
<dbReference type="Pfam" id="PF12802">
    <property type="entry name" value="MarR_2"/>
    <property type="match status" value="1"/>
</dbReference>
<protein>
    <submittedName>
        <fullName evidence="5">MarR family transcriptional regulator</fullName>
    </submittedName>
</protein>
<evidence type="ECO:0000256" key="1">
    <source>
        <dbReference type="ARBA" id="ARBA00023015"/>
    </source>
</evidence>
<dbReference type="Gene3D" id="1.10.10.10">
    <property type="entry name" value="Winged helix-like DNA-binding domain superfamily/Winged helix DNA-binding domain"/>
    <property type="match status" value="1"/>
</dbReference>
<keyword evidence="2" id="KW-0238">DNA-binding</keyword>
<evidence type="ECO:0000256" key="2">
    <source>
        <dbReference type="ARBA" id="ARBA00023125"/>
    </source>
</evidence>
<keyword evidence="3" id="KW-0804">Transcription</keyword>
<name>A0A6I2UPF1_9FIRM</name>
<evidence type="ECO:0000313" key="5">
    <source>
        <dbReference type="EMBL" id="MSV24088.1"/>
    </source>
</evidence>
<dbReference type="EMBL" id="VUNL01000002">
    <property type="protein sequence ID" value="MSV24088.1"/>
    <property type="molecule type" value="Genomic_DNA"/>
</dbReference>
<dbReference type="GO" id="GO:0003677">
    <property type="term" value="F:DNA binding"/>
    <property type="evidence" value="ECO:0007669"/>
    <property type="project" value="UniProtKB-KW"/>
</dbReference>
<evidence type="ECO:0000259" key="4">
    <source>
        <dbReference type="PROSITE" id="PS50995"/>
    </source>
</evidence>
<dbReference type="InterPro" id="IPR036390">
    <property type="entry name" value="WH_DNA-bd_sf"/>
</dbReference>
<evidence type="ECO:0000256" key="3">
    <source>
        <dbReference type="ARBA" id="ARBA00023163"/>
    </source>
</evidence>
<dbReference type="PROSITE" id="PS50995">
    <property type="entry name" value="HTH_MARR_2"/>
    <property type="match status" value="1"/>
</dbReference>
<dbReference type="GO" id="GO:0003700">
    <property type="term" value="F:DNA-binding transcription factor activity"/>
    <property type="evidence" value="ECO:0007669"/>
    <property type="project" value="InterPro"/>
</dbReference>
<accession>A0A6I2UPF1</accession>
<sequence length="148" mass="17038">MKDSPAQEASRAFVETFIETYLLVRNNFYRQTQVPIPVNQFVVLMALINDPSASISEISRTLNISKQQMTTIIDKLVKSGLAQRHPDINDRRRTVITITDAGMAILDQQKETVHLMFHERISRLSPEEIGQLAQATYTYNRLVRKMFL</sequence>
<gene>
    <name evidence="5" type="ORF">FYJ78_02580</name>
</gene>
<comment type="caution">
    <text evidence="5">The sequence shown here is derived from an EMBL/GenBank/DDBJ whole genome shotgun (WGS) entry which is preliminary data.</text>
</comment>
<organism evidence="5 6">
    <name type="scientific">Selenomonas montiformis</name>
    <dbReference type="NCBI Taxonomy" id="2652285"/>
    <lineage>
        <taxon>Bacteria</taxon>
        <taxon>Bacillati</taxon>
        <taxon>Bacillota</taxon>
        <taxon>Negativicutes</taxon>
        <taxon>Selenomonadales</taxon>
        <taxon>Selenomonadaceae</taxon>
        <taxon>Selenomonas</taxon>
    </lineage>
</organism>
<dbReference type="Proteomes" id="UP000430222">
    <property type="component" value="Unassembled WGS sequence"/>
</dbReference>
<dbReference type="PANTHER" id="PTHR42756:SF1">
    <property type="entry name" value="TRANSCRIPTIONAL REPRESSOR OF EMRAB OPERON"/>
    <property type="match status" value="1"/>
</dbReference>
<keyword evidence="1" id="KW-0805">Transcription regulation</keyword>
<proteinExistence type="predicted"/>
<dbReference type="SUPFAM" id="SSF46785">
    <property type="entry name" value="Winged helix' DNA-binding domain"/>
    <property type="match status" value="1"/>
</dbReference>
<evidence type="ECO:0000313" key="6">
    <source>
        <dbReference type="Proteomes" id="UP000430222"/>
    </source>
</evidence>
<dbReference type="AlphaFoldDB" id="A0A6I2UPF1"/>
<keyword evidence="6" id="KW-1185">Reference proteome</keyword>
<dbReference type="InterPro" id="IPR036388">
    <property type="entry name" value="WH-like_DNA-bd_sf"/>
</dbReference>
<reference evidence="5 6" key="1">
    <citation type="submission" date="2019-08" db="EMBL/GenBank/DDBJ databases">
        <title>In-depth cultivation of the pig gut microbiome towards novel bacterial diversity and tailored functional studies.</title>
        <authorList>
            <person name="Wylensek D."/>
            <person name="Hitch T.C.A."/>
            <person name="Clavel T."/>
        </authorList>
    </citation>
    <scope>NUCLEOTIDE SEQUENCE [LARGE SCALE GENOMIC DNA]</scope>
    <source>
        <strain evidence="6">WCA-380-WT-3B3</strain>
    </source>
</reference>
<dbReference type="SMART" id="SM00347">
    <property type="entry name" value="HTH_MARR"/>
    <property type="match status" value="1"/>
</dbReference>
<dbReference type="PRINTS" id="PR00598">
    <property type="entry name" value="HTHMARR"/>
</dbReference>
<dbReference type="PANTHER" id="PTHR42756">
    <property type="entry name" value="TRANSCRIPTIONAL REGULATOR, MARR"/>
    <property type="match status" value="1"/>
</dbReference>